<name>A0ABM4ZXU5_VULVU</name>
<sequence length="319" mass="32509">MDESLESHFGKFRDGRKKKKSCPAAERAASYRGRAAHVGGHEAPPARTSARPTPELGASGAGPAAAERAGRPGGAPAAARGRGRGGGGAGVPAAGPAGAGGAAVALSARQGPGRAGGERVSMAPRLRGLRGRAARRAPGLPAEQGRSSAAAAPRGLGGSDAAPLPLPSRSRARRRPPLGAPRPAGPARQLLPREPNLCAGRAAGVPEPPPAALQLRSAGSSTTPPTDKRTAWNNSPSTSAALVGASGTMNLAAYAAVGTCFNGRRCSDREASRASVQRVFKAPTVNMMLIFWIDSLLYVKPSRGNLTGSYRFDFPVRYK</sequence>
<feature type="compositionally biased region" description="Low complexity" evidence="1">
    <location>
        <begin position="91"/>
        <end position="109"/>
    </location>
</feature>
<evidence type="ECO:0000313" key="2">
    <source>
        <dbReference type="Proteomes" id="UP001652641"/>
    </source>
</evidence>
<proteinExistence type="predicted"/>
<feature type="compositionally biased region" description="Low complexity" evidence="1">
    <location>
        <begin position="43"/>
        <end position="67"/>
    </location>
</feature>
<feature type="region of interest" description="Disordered" evidence="1">
    <location>
        <begin position="1"/>
        <end position="235"/>
    </location>
</feature>
<dbReference type="Proteomes" id="UP001652641">
    <property type="component" value="Chromosome 3"/>
</dbReference>
<protein>
    <submittedName>
        <fullName evidence="3">Uncharacterized protein</fullName>
    </submittedName>
</protein>
<feature type="compositionally biased region" description="Basic and acidic residues" evidence="1">
    <location>
        <begin position="1"/>
        <end position="13"/>
    </location>
</feature>
<keyword evidence="2" id="KW-1185">Reference proteome</keyword>
<accession>A0ABM4ZXU5</accession>
<organism evidence="2 3">
    <name type="scientific">Vulpes vulpes</name>
    <name type="common">Red fox</name>
    <dbReference type="NCBI Taxonomy" id="9627"/>
    <lineage>
        <taxon>Eukaryota</taxon>
        <taxon>Metazoa</taxon>
        <taxon>Chordata</taxon>
        <taxon>Craniata</taxon>
        <taxon>Vertebrata</taxon>
        <taxon>Euteleostomi</taxon>
        <taxon>Mammalia</taxon>
        <taxon>Eutheria</taxon>
        <taxon>Laurasiatheria</taxon>
        <taxon>Carnivora</taxon>
        <taxon>Caniformia</taxon>
        <taxon>Canidae</taxon>
        <taxon>Vulpes</taxon>
    </lineage>
</organism>
<reference evidence="3" key="1">
    <citation type="submission" date="2025-08" db="UniProtKB">
        <authorList>
            <consortium name="RefSeq"/>
        </authorList>
    </citation>
    <scope>IDENTIFICATION</scope>
    <source>
        <tissue evidence="3">Cell line</tissue>
    </source>
</reference>
<evidence type="ECO:0000256" key="1">
    <source>
        <dbReference type="SAM" id="MobiDB-lite"/>
    </source>
</evidence>
<dbReference type="RefSeq" id="XP_072607365.1">
    <property type="nucleotide sequence ID" value="XM_072751264.1"/>
</dbReference>
<feature type="compositionally biased region" description="Polar residues" evidence="1">
    <location>
        <begin position="217"/>
        <end position="235"/>
    </location>
</feature>
<evidence type="ECO:0000313" key="3">
    <source>
        <dbReference type="RefSeq" id="XP_072607365.1"/>
    </source>
</evidence>
<dbReference type="GeneID" id="112926655"/>
<gene>
    <name evidence="3" type="primary">LOC112926655</name>
</gene>